<evidence type="ECO:0000256" key="1">
    <source>
        <dbReference type="HAMAP-Rule" id="MF_00715"/>
    </source>
</evidence>
<evidence type="ECO:0000313" key="3">
    <source>
        <dbReference type="EMBL" id="REL36938.1"/>
    </source>
</evidence>
<dbReference type="PANTHER" id="PTHR36508">
    <property type="entry name" value="PROTEIN SLYX"/>
    <property type="match status" value="1"/>
</dbReference>
<dbReference type="Proteomes" id="UP000256999">
    <property type="component" value="Unassembled WGS sequence"/>
</dbReference>
<dbReference type="InterPro" id="IPR007236">
    <property type="entry name" value="SlyX"/>
</dbReference>
<dbReference type="OrthoDB" id="5771733at2"/>
<sequence>MATTPITADNPSDTNQAISTLEQRIETLEAKNAFQEDLIEQLNQEITIHQATLAEMKEHLHLVAQRVKDMAPSNVMKAEDEPPPPHY</sequence>
<accession>A0A3E0UIW2</accession>
<dbReference type="Gene3D" id="1.20.5.300">
    <property type="match status" value="1"/>
</dbReference>
<protein>
    <recommendedName>
        <fullName evidence="1">Protein SlyX homolog</fullName>
    </recommendedName>
</protein>
<dbReference type="PANTHER" id="PTHR36508:SF1">
    <property type="entry name" value="PROTEIN SLYX"/>
    <property type="match status" value="1"/>
</dbReference>
<feature type="coiled-coil region" evidence="2">
    <location>
        <begin position="18"/>
        <end position="59"/>
    </location>
</feature>
<evidence type="ECO:0000313" key="4">
    <source>
        <dbReference type="Proteomes" id="UP000256999"/>
    </source>
</evidence>
<organism evidence="3 4">
    <name type="scientific">Thalassotalea euphylliae</name>
    <dbReference type="NCBI Taxonomy" id="1655234"/>
    <lineage>
        <taxon>Bacteria</taxon>
        <taxon>Pseudomonadati</taxon>
        <taxon>Pseudomonadota</taxon>
        <taxon>Gammaproteobacteria</taxon>
        <taxon>Alteromonadales</taxon>
        <taxon>Colwelliaceae</taxon>
        <taxon>Thalassotalea</taxon>
    </lineage>
</organism>
<keyword evidence="2" id="KW-0175">Coiled coil</keyword>
<dbReference type="HAMAP" id="MF_00715">
    <property type="entry name" value="SlyX"/>
    <property type="match status" value="1"/>
</dbReference>
<comment type="similarity">
    <text evidence="1">Belongs to the SlyX family.</text>
</comment>
<name>A0A3E0UIW2_9GAMM</name>
<dbReference type="Pfam" id="PF04102">
    <property type="entry name" value="SlyX"/>
    <property type="match status" value="1"/>
</dbReference>
<comment type="caution">
    <text evidence="3">The sequence shown here is derived from an EMBL/GenBank/DDBJ whole genome shotgun (WGS) entry which is preliminary data.</text>
</comment>
<gene>
    <name evidence="1" type="primary">slyX</name>
    <name evidence="3" type="ORF">DXX92_17360</name>
</gene>
<evidence type="ECO:0000256" key="2">
    <source>
        <dbReference type="SAM" id="Coils"/>
    </source>
</evidence>
<proteinExistence type="inferred from homology"/>
<reference evidence="3 4" key="1">
    <citation type="submission" date="2018-08" db="EMBL/GenBank/DDBJ databases">
        <title>Thalassotalea euphylliae genome.</title>
        <authorList>
            <person name="Summers S."/>
            <person name="Rice S.A."/>
            <person name="Freckelton M.L."/>
            <person name="Nedved B.T."/>
            <person name="Hadfield M.G."/>
        </authorList>
    </citation>
    <scope>NUCLEOTIDE SEQUENCE [LARGE SCALE GENOMIC DNA]</scope>
    <source>
        <strain evidence="3 4">H2</strain>
    </source>
</reference>
<dbReference type="RefSeq" id="WP_116001934.1">
    <property type="nucleotide sequence ID" value="NZ_QUOV01000001.1"/>
</dbReference>
<dbReference type="EMBL" id="QUOV01000001">
    <property type="protein sequence ID" value="REL36938.1"/>
    <property type="molecule type" value="Genomic_DNA"/>
</dbReference>
<dbReference type="AlphaFoldDB" id="A0A3E0UIW2"/>